<accession>A0A2R6WLP6</accession>
<name>A0A2R6WLP6_MARPO</name>
<protein>
    <submittedName>
        <fullName evidence="1">Uncharacterized protein</fullName>
    </submittedName>
</protein>
<proteinExistence type="predicted"/>
<evidence type="ECO:0000313" key="2">
    <source>
        <dbReference type="Proteomes" id="UP000244005"/>
    </source>
</evidence>
<gene>
    <name evidence="1" type="ORF">MARPO_0076s0012</name>
</gene>
<organism evidence="1 2">
    <name type="scientific">Marchantia polymorpha</name>
    <name type="common">Common liverwort</name>
    <name type="synonym">Marchantia aquatica</name>
    <dbReference type="NCBI Taxonomy" id="3197"/>
    <lineage>
        <taxon>Eukaryota</taxon>
        <taxon>Viridiplantae</taxon>
        <taxon>Streptophyta</taxon>
        <taxon>Embryophyta</taxon>
        <taxon>Marchantiophyta</taxon>
        <taxon>Marchantiopsida</taxon>
        <taxon>Marchantiidae</taxon>
        <taxon>Marchantiales</taxon>
        <taxon>Marchantiaceae</taxon>
        <taxon>Marchantia</taxon>
    </lineage>
</organism>
<keyword evidence="2" id="KW-1185">Reference proteome</keyword>
<dbReference type="Proteomes" id="UP000244005">
    <property type="component" value="Unassembled WGS sequence"/>
</dbReference>
<dbReference type="EMBL" id="KZ772748">
    <property type="protein sequence ID" value="PTQ34765.1"/>
    <property type="molecule type" value="Genomic_DNA"/>
</dbReference>
<dbReference type="AlphaFoldDB" id="A0A2R6WLP6"/>
<sequence>MDQSRRLLGRERSTWEKDRKVPMGCLSACRQHESTLNCEHLSGFQLWVHDAVQVERNSGHILWVAR</sequence>
<evidence type="ECO:0000313" key="1">
    <source>
        <dbReference type="EMBL" id="PTQ34765.1"/>
    </source>
</evidence>
<reference evidence="2" key="1">
    <citation type="journal article" date="2017" name="Cell">
        <title>Insights into land plant evolution garnered from the Marchantia polymorpha genome.</title>
        <authorList>
            <person name="Bowman J.L."/>
            <person name="Kohchi T."/>
            <person name="Yamato K.T."/>
            <person name="Jenkins J."/>
            <person name="Shu S."/>
            <person name="Ishizaki K."/>
            <person name="Yamaoka S."/>
            <person name="Nishihama R."/>
            <person name="Nakamura Y."/>
            <person name="Berger F."/>
            <person name="Adam C."/>
            <person name="Aki S.S."/>
            <person name="Althoff F."/>
            <person name="Araki T."/>
            <person name="Arteaga-Vazquez M.A."/>
            <person name="Balasubrmanian S."/>
            <person name="Barry K."/>
            <person name="Bauer D."/>
            <person name="Boehm C.R."/>
            <person name="Briginshaw L."/>
            <person name="Caballero-Perez J."/>
            <person name="Catarino B."/>
            <person name="Chen F."/>
            <person name="Chiyoda S."/>
            <person name="Chovatia M."/>
            <person name="Davies K.M."/>
            <person name="Delmans M."/>
            <person name="Demura T."/>
            <person name="Dierschke T."/>
            <person name="Dolan L."/>
            <person name="Dorantes-Acosta A.E."/>
            <person name="Eklund D.M."/>
            <person name="Florent S.N."/>
            <person name="Flores-Sandoval E."/>
            <person name="Fujiyama A."/>
            <person name="Fukuzawa H."/>
            <person name="Galik B."/>
            <person name="Grimanelli D."/>
            <person name="Grimwood J."/>
            <person name="Grossniklaus U."/>
            <person name="Hamada T."/>
            <person name="Haseloff J."/>
            <person name="Hetherington A.J."/>
            <person name="Higo A."/>
            <person name="Hirakawa Y."/>
            <person name="Hundley H.N."/>
            <person name="Ikeda Y."/>
            <person name="Inoue K."/>
            <person name="Inoue S.I."/>
            <person name="Ishida S."/>
            <person name="Jia Q."/>
            <person name="Kakita M."/>
            <person name="Kanazawa T."/>
            <person name="Kawai Y."/>
            <person name="Kawashima T."/>
            <person name="Kennedy M."/>
            <person name="Kinose K."/>
            <person name="Kinoshita T."/>
            <person name="Kohara Y."/>
            <person name="Koide E."/>
            <person name="Komatsu K."/>
            <person name="Kopischke S."/>
            <person name="Kubo M."/>
            <person name="Kyozuka J."/>
            <person name="Lagercrantz U."/>
            <person name="Lin S.S."/>
            <person name="Lindquist E."/>
            <person name="Lipzen A.M."/>
            <person name="Lu C.W."/>
            <person name="De Luna E."/>
            <person name="Martienssen R.A."/>
            <person name="Minamino N."/>
            <person name="Mizutani M."/>
            <person name="Mizutani M."/>
            <person name="Mochizuki N."/>
            <person name="Monte I."/>
            <person name="Mosher R."/>
            <person name="Nagasaki H."/>
            <person name="Nakagami H."/>
            <person name="Naramoto S."/>
            <person name="Nishitani K."/>
            <person name="Ohtani M."/>
            <person name="Okamoto T."/>
            <person name="Okumura M."/>
            <person name="Phillips J."/>
            <person name="Pollak B."/>
            <person name="Reinders A."/>
            <person name="Rovekamp M."/>
            <person name="Sano R."/>
            <person name="Sawa S."/>
            <person name="Schmid M.W."/>
            <person name="Shirakawa M."/>
            <person name="Solano R."/>
            <person name="Spunde A."/>
            <person name="Suetsugu N."/>
            <person name="Sugano S."/>
            <person name="Sugiyama A."/>
            <person name="Sun R."/>
            <person name="Suzuki Y."/>
            <person name="Takenaka M."/>
            <person name="Takezawa D."/>
            <person name="Tomogane H."/>
            <person name="Tsuzuki M."/>
            <person name="Ueda T."/>
            <person name="Umeda M."/>
            <person name="Ward J.M."/>
            <person name="Watanabe Y."/>
            <person name="Yazaki K."/>
            <person name="Yokoyama R."/>
            <person name="Yoshitake Y."/>
            <person name="Yotsui I."/>
            <person name="Zachgo S."/>
            <person name="Schmutz J."/>
        </authorList>
    </citation>
    <scope>NUCLEOTIDE SEQUENCE [LARGE SCALE GENOMIC DNA]</scope>
    <source>
        <strain evidence="2">Tak-1</strain>
    </source>
</reference>